<evidence type="ECO:0000313" key="2">
    <source>
        <dbReference type="Proteomes" id="UP000245631"/>
    </source>
</evidence>
<gene>
    <name evidence="1" type="ORF">C8D77_101189</name>
</gene>
<dbReference type="Proteomes" id="UP000245631">
    <property type="component" value="Unassembled WGS sequence"/>
</dbReference>
<protein>
    <submittedName>
        <fullName evidence="1">Uncharacterized protein</fullName>
    </submittedName>
</protein>
<accession>A0A8E2WFW2</accession>
<organism evidence="1 2">
    <name type="scientific">Rhizobium loti</name>
    <name type="common">Mesorhizobium loti</name>
    <dbReference type="NCBI Taxonomy" id="381"/>
    <lineage>
        <taxon>Bacteria</taxon>
        <taxon>Pseudomonadati</taxon>
        <taxon>Pseudomonadota</taxon>
        <taxon>Alphaproteobacteria</taxon>
        <taxon>Hyphomicrobiales</taxon>
        <taxon>Phyllobacteriaceae</taxon>
        <taxon>Mesorhizobium</taxon>
    </lineage>
</organism>
<dbReference type="AlphaFoldDB" id="A0A8E2WFW2"/>
<evidence type="ECO:0000313" key="1">
    <source>
        <dbReference type="EMBL" id="PWJ93510.1"/>
    </source>
</evidence>
<reference evidence="1 2" key="1">
    <citation type="submission" date="2018-05" db="EMBL/GenBank/DDBJ databases">
        <title>Genomic Encyclopedia of Type Strains, Phase IV (KMG-IV): sequencing the most valuable type-strain genomes for metagenomic binning, comparative biology and taxonomic classification.</title>
        <authorList>
            <person name="Goeker M."/>
        </authorList>
    </citation>
    <scope>NUCLEOTIDE SEQUENCE [LARGE SCALE GENOMIC DNA]</scope>
    <source>
        <strain evidence="1 2">DSM 2626</strain>
    </source>
</reference>
<name>A0A8E2WFW2_RHILI</name>
<dbReference type="EMBL" id="QGGH01000001">
    <property type="protein sequence ID" value="PWJ93510.1"/>
    <property type="molecule type" value="Genomic_DNA"/>
</dbReference>
<proteinExistence type="predicted"/>
<comment type="caution">
    <text evidence="1">The sequence shown here is derived from an EMBL/GenBank/DDBJ whole genome shotgun (WGS) entry which is preliminary data.</text>
</comment>
<sequence>MAKLMAALTTLAPIYPGFVNVSRNDDRSVTVYVRGDPEVRAESAYICGHAVDKGKPGRCTPGDDFCNNYCNLAPEKGPMVDHPASCSQTYEGKTAAVRLSADQWAALLVSLGAAA</sequence>